<accession>A0A327WMR3</accession>
<dbReference type="InterPro" id="IPR015943">
    <property type="entry name" value="WD40/YVTN_repeat-like_dom_sf"/>
</dbReference>
<dbReference type="CDD" id="cd16917">
    <property type="entry name" value="HATPase_UhpB-NarQ-NarX-like"/>
    <property type="match status" value="1"/>
</dbReference>
<dbReference type="InterPro" id="IPR011123">
    <property type="entry name" value="Y_Y_Y"/>
</dbReference>
<dbReference type="FunFam" id="2.60.40.10:FF:000791">
    <property type="entry name" value="Two-component system sensor histidine kinase/response regulator"/>
    <property type="match status" value="1"/>
</dbReference>
<dbReference type="Gene3D" id="1.20.5.1930">
    <property type="match status" value="1"/>
</dbReference>
<evidence type="ECO:0000256" key="3">
    <source>
        <dbReference type="ARBA" id="ARBA00023012"/>
    </source>
</evidence>
<dbReference type="GO" id="GO:0016020">
    <property type="term" value="C:membrane"/>
    <property type="evidence" value="ECO:0007669"/>
    <property type="project" value="InterPro"/>
</dbReference>
<keyword evidence="4" id="KW-1133">Transmembrane helix</keyword>
<keyword evidence="4" id="KW-0472">Membrane</keyword>
<dbReference type="Gene3D" id="3.30.565.10">
    <property type="entry name" value="Histidine kinase-like ATPase, C-terminal domain"/>
    <property type="match status" value="1"/>
</dbReference>
<dbReference type="GO" id="GO:0000155">
    <property type="term" value="F:phosphorelay sensor kinase activity"/>
    <property type="evidence" value="ECO:0007669"/>
    <property type="project" value="InterPro"/>
</dbReference>
<dbReference type="Pfam" id="PF02518">
    <property type="entry name" value="HATPase_c"/>
    <property type="match status" value="1"/>
</dbReference>
<dbReference type="InterPro" id="IPR005467">
    <property type="entry name" value="His_kinase_dom"/>
</dbReference>
<keyword evidence="2 6" id="KW-0418">Kinase</keyword>
<keyword evidence="3" id="KW-0902">Two-component regulatory system</keyword>
<dbReference type="InterPro" id="IPR011712">
    <property type="entry name" value="Sig_transdc_His_kin_sub3_dim/P"/>
</dbReference>
<evidence type="ECO:0000259" key="5">
    <source>
        <dbReference type="PROSITE" id="PS50109"/>
    </source>
</evidence>
<dbReference type="Proteomes" id="UP000248790">
    <property type="component" value="Unassembled WGS sequence"/>
</dbReference>
<proteinExistence type="predicted"/>
<dbReference type="InterPro" id="IPR011110">
    <property type="entry name" value="Reg_prop"/>
</dbReference>
<dbReference type="EMBL" id="QLMC01000006">
    <property type="protein sequence ID" value="RAJ93239.1"/>
    <property type="molecule type" value="Genomic_DNA"/>
</dbReference>
<comment type="caution">
    <text evidence="6">The sequence shown here is derived from an EMBL/GenBank/DDBJ whole genome shotgun (WGS) entry which is preliminary data.</text>
</comment>
<evidence type="ECO:0000256" key="1">
    <source>
        <dbReference type="ARBA" id="ARBA00022679"/>
    </source>
</evidence>
<dbReference type="PANTHER" id="PTHR24421:SF61">
    <property type="entry name" value="OXYGEN SENSOR HISTIDINE KINASE NREB"/>
    <property type="match status" value="1"/>
</dbReference>
<keyword evidence="7" id="KW-1185">Reference proteome</keyword>
<name>A0A327WMR3_LARAB</name>
<dbReference type="InterPro" id="IPR050482">
    <property type="entry name" value="Sensor_HK_TwoCompSys"/>
</dbReference>
<dbReference type="Gene3D" id="2.130.10.10">
    <property type="entry name" value="YVTN repeat-like/Quinoprotein amine dehydrogenase"/>
    <property type="match status" value="1"/>
</dbReference>
<keyword evidence="1" id="KW-0808">Transferase</keyword>
<dbReference type="InterPro" id="IPR013783">
    <property type="entry name" value="Ig-like_fold"/>
</dbReference>
<dbReference type="InterPro" id="IPR003594">
    <property type="entry name" value="HATPase_dom"/>
</dbReference>
<dbReference type="Pfam" id="PF07495">
    <property type="entry name" value="Y_Y_Y"/>
    <property type="match status" value="1"/>
</dbReference>
<dbReference type="Gene3D" id="2.60.40.10">
    <property type="entry name" value="Immunoglobulins"/>
    <property type="match status" value="1"/>
</dbReference>
<dbReference type="PROSITE" id="PS50109">
    <property type="entry name" value="HIS_KIN"/>
    <property type="match status" value="1"/>
</dbReference>
<sequence>MGTWVWIGTEFNGLYAYDLRRRRIVRQLRYQAQDSTSLVSNQVWCLAADPNDPGVLWVGTQEGLSRVDTRTMRCQNWTEQQGLPNATINCLLTDARKRLWFSTFQGISRLDPRTRQMRHFTTDDGLGDIEYKRQHGAQLPDGRLAFGGAGGMTVFDPLALEDSPQPIPVALTALRIGNVPVEPRPVGSPLRQSINATSTVYLNYSQNFLSLEFAGLQYNKPTTLQYRYQLRGVDADWVYVGNQTVANYTQLDPGSYEFRVNAADALGNWSPLVKTLRIQITPPWWGTWWFYLLVSLASLSAMYGLYRYRLAQVLKLQHLRNDIARDLHDEVGSSLSTIAIYSKIALQQPGTSTFTSEPLLVKIAEQANHVMGSMNDIVWSINTRNDAFEKVFSRMREDAFQLLEAKGYTLHFDFDENLHRTKLDMEKRRDFYLIYKEALNNIAKYANGRNVWINVHLRNLTIDLLIRDDGLGFELNAVGSQGNGLSNMNYRARALKGTLRIVSEPGKGTTLQLSF</sequence>
<protein>
    <submittedName>
        <fullName evidence="6">Histidine kinase</fullName>
    </submittedName>
</protein>
<dbReference type="AlphaFoldDB" id="A0A327WMR3"/>
<feature type="transmembrane region" description="Helical" evidence="4">
    <location>
        <begin position="288"/>
        <end position="306"/>
    </location>
</feature>
<dbReference type="Pfam" id="PF07494">
    <property type="entry name" value="Reg_prop"/>
    <property type="match status" value="1"/>
</dbReference>
<organism evidence="6 7">
    <name type="scientific">Larkinella arboricola</name>
    <dbReference type="NCBI Taxonomy" id="643671"/>
    <lineage>
        <taxon>Bacteria</taxon>
        <taxon>Pseudomonadati</taxon>
        <taxon>Bacteroidota</taxon>
        <taxon>Cytophagia</taxon>
        <taxon>Cytophagales</taxon>
        <taxon>Spirosomataceae</taxon>
        <taxon>Larkinella</taxon>
    </lineage>
</organism>
<keyword evidence="4" id="KW-0812">Transmembrane</keyword>
<evidence type="ECO:0000313" key="6">
    <source>
        <dbReference type="EMBL" id="RAJ93239.1"/>
    </source>
</evidence>
<dbReference type="Pfam" id="PF07730">
    <property type="entry name" value="HisKA_3"/>
    <property type="match status" value="1"/>
</dbReference>
<dbReference type="InterPro" id="IPR036890">
    <property type="entry name" value="HATPase_C_sf"/>
</dbReference>
<feature type="domain" description="Histidine kinase" evidence="5">
    <location>
        <begin position="326"/>
        <end position="515"/>
    </location>
</feature>
<evidence type="ECO:0000256" key="4">
    <source>
        <dbReference type="SAM" id="Phobius"/>
    </source>
</evidence>
<dbReference type="SUPFAM" id="SSF55874">
    <property type="entry name" value="ATPase domain of HSP90 chaperone/DNA topoisomerase II/histidine kinase"/>
    <property type="match status" value="1"/>
</dbReference>
<dbReference type="PANTHER" id="PTHR24421">
    <property type="entry name" value="NITRATE/NITRITE SENSOR PROTEIN NARX-RELATED"/>
    <property type="match status" value="1"/>
</dbReference>
<evidence type="ECO:0000313" key="7">
    <source>
        <dbReference type="Proteomes" id="UP000248790"/>
    </source>
</evidence>
<dbReference type="GO" id="GO:0046983">
    <property type="term" value="F:protein dimerization activity"/>
    <property type="evidence" value="ECO:0007669"/>
    <property type="project" value="InterPro"/>
</dbReference>
<gene>
    <name evidence="6" type="ORF">LX87_04751</name>
</gene>
<evidence type="ECO:0000256" key="2">
    <source>
        <dbReference type="ARBA" id="ARBA00022777"/>
    </source>
</evidence>
<dbReference type="SUPFAM" id="SSF63829">
    <property type="entry name" value="Calcium-dependent phosphotriesterase"/>
    <property type="match status" value="1"/>
</dbReference>
<reference evidence="6 7" key="1">
    <citation type="submission" date="2018-06" db="EMBL/GenBank/DDBJ databases">
        <title>Genomic Encyclopedia of Archaeal and Bacterial Type Strains, Phase II (KMG-II): from individual species to whole genera.</title>
        <authorList>
            <person name="Goeker M."/>
        </authorList>
    </citation>
    <scope>NUCLEOTIDE SEQUENCE [LARGE SCALE GENOMIC DNA]</scope>
    <source>
        <strain evidence="6 7">DSM 21851</strain>
    </source>
</reference>